<dbReference type="Proteomes" id="UP000181951">
    <property type="component" value="Unassembled WGS sequence"/>
</dbReference>
<protein>
    <submittedName>
        <fullName evidence="1">Uncharacterized protein</fullName>
    </submittedName>
</protein>
<organism evidence="1 2">
    <name type="scientific">Actinacidiphila rubida</name>
    <dbReference type="NCBI Taxonomy" id="310780"/>
    <lineage>
        <taxon>Bacteria</taxon>
        <taxon>Bacillati</taxon>
        <taxon>Actinomycetota</taxon>
        <taxon>Actinomycetes</taxon>
        <taxon>Kitasatosporales</taxon>
        <taxon>Streptomycetaceae</taxon>
        <taxon>Actinacidiphila</taxon>
    </lineage>
</organism>
<proteinExistence type="predicted"/>
<keyword evidence="2" id="KW-1185">Reference proteome</keyword>
<name>A0A1H8L940_9ACTN</name>
<reference evidence="1 2" key="1">
    <citation type="submission" date="2016-10" db="EMBL/GenBank/DDBJ databases">
        <authorList>
            <person name="de Groot N.N."/>
        </authorList>
    </citation>
    <scope>NUCLEOTIDE SEQUENCE [LARGE SCALE GENOMIC DNA]</scope>
    <source>
        <strain evidence="1 2">CGMCC 4.2026</strain>
    </source>
</reference>
<evidence type="ECO:0000313" key="2">
    <source>
        <dbReference type="Proteomes" id="UP000181951"/>
    </source>
</evidence>
<dbReference type="STRING" id="310780.SAMN05216267_1015110"/>
<dbReference type="AlphaFoldDB" id="A0A1H8L940"/>
<dbReference type="EMBL" id="FODD01000015">
    <property type="protein sequence ID" value="SEO01645.1"/>
    <property type="molecule type" value="Genomic_DNA"/>
</dbReference>
<accession>A0A1H8L940</accession>
<evidence type="ECO:0000313" key="1">
    <source>
        <dbReference type="EMBL" id="SEO01645.1"/>
    </source>
</evidence>
<sequence>MRFMSGRNLSRSNRPGWRHADAMNAVAGQIDVTAVVQMRRRTY</sequence>
<gene>
    <name evidence="1" type="ORF">SAMN05216267_1015110</name>
</gene>